<reference evidence="4" key="1">
    <citation type="submission" date="2021-10" db="EMBL/GenBank/DDBJ databases">
        <authorList>
            <person name="Piombo E."/>
        </authorList>
    </citation>
    <scope>NUCLEOTIDE SEQUENCE</scope>
</reference>
<feature type="binding site" evidence="3">
    <location>
        <position position="96"/>
    </location>
    <ligand>
        <name>L-tryptophan</name>
        <dbReference type="ChEBI" id="CHEBI:57912"/>
    </ligand>
</feature>
<dbReference type="SFLD" id="SFLDS00036">
    <property type="entry name" value="Aromatic_Prenyltransferase"/>
    <property type="match status" value="1"/>
</dbReference>
<evidence type="ECO:0000256" key="1">
    <source>
        <dbReference type="ARBA" id="ARBA00010209"/>
    </source>
</evidence>
<feature type="binding site" evidence="3">
    <location>
        <position position="198"/>
    </location>
    <ligand>
        <name>dimethylallyl diphosphate</name>
        <dbReference type="ChEBI" id="CHEBI:57623"/>
    </ligand>
</feature>
<dbReference type="EMBL" id="CABFNQ020000652">
    <property type="protein sequence ID" value="CAH0021154.1"/>
    <property type="molecule type" value="Genomic_DNA"/>
</dbReference>
<proteinExistence type="inferred from homology"/>
<feature type="binding site" evidence="3">
    <location>
        <position position="112"/>
    </location>
    <ligand>
        <name>dimethylallyl diphosphate</name>
        <dbReference type="ChEBI" id="CHEBI:57623"/>
    </ligand>
</feature>
<dbReference type="InterPro" id="IPR017795">
    <property type="entry name" value="ABBA_NscD-like"/>
</dbReference>
<gene>
    <name evidence="4" type="ORF">CRHIZ90672A_00013375</name>
</gene>
<dbReference type="NCBIfam" id="TIGR03429">
    <property type="entry name" value="arom_pren_DMATS"/>
    <property type="match status" value="1"/>
</dbReference>
<dbReference type="PIRSF" id="PIRSF000509">
    <property type="entry name" value="Trp_DMAT"/>
    <property type="match status" value="1"/>
</dbReference>
<dbReference type="AlphaFoldDB" id="A0A9N9VDD3"/>
<dbReference type="SFLD" id="SFLDG01162">
    <property type="entry name" value="I"/>
    <property type="match status" value="1"/>
</dbReference>
<dbReference type="Pfam" id="PF11991">
    <property type="entry name" value="Trp_DMAT"/>
    <property type="match status" value="1"/>
</dbReference>
<protein>
    <submittedName>
        <fullName evidence="4">Uncharacterized protein</fullName>
    </submittedName>
</protein>
<dbReference type="OrthoDB" id="3354387at2759"/>
<sequence length="447" mass="50776">MTEINSELERKNASKVWKSLVQECLPDRNRDLDYWWRLTGFHLASMVDNANYSTEKQYQALLFHYHMITPYLGPAPGPDGSTVWKSLMGIDGSSMEYSWKWNSSHEDKPEIRYVVETINERSGTATDPLNQQPGRDFMHQVQKIVPTADFGWTHHFLAHLFDHDIAKFAAENSAGVPAVGTLAHAVEFSPKGLGIKSYISSRTLGSRGGRASLEFWNDAIRKLNPDNANLDIVMKFTQNNSYGRHLVPFREDSLLSTDDVDPSKARLKFYFNSPSTSFLCVRNIMTLGGAIEVPEEKFMELRSLVLTLLRLPEDYPDTEDIPSKPWTPPTQEIFSQQPELKGGYIFYFDVAPGAVSTISDVKFYLPVRQYGPDDGTIAQSLVQWLESRGRGAYSAGFLRVLESLAEHRRLDQGKGLQTYVGFIFKKNGDFEITSYLGPEFYHPNRFQ</sequence>
<evidence type="ECO:0000313" key="4">
    <source>
        <dbReference type="EMBL" id="CAH0021154.1"/>
    </source>
</evidence>
<dbReference type="InterPro" id="IPR012148">
    <property type="entry name" value="ABBA_DMATS-like"/>
</dbReference>
<evidence type="ECO:0000256" key="2">
    <source>
        <dbReference type="ARBA" id="ARBA00022679"/>
    </source>
</evidence>
<dbReference type="CDD" id="cd13929">
    <property type="entry name" value="PT-DMATS_CymD"/>
    <property type="match status" value="1"/>
</dbReference>
<keyword evidence="5" id="KW-1185">Reference proteome</keyword>
<feature type="binding site" evidence="3">
    <location>
        <position position="268"/>
    </location>
    <ligand>
        <name>dimethylallyl diphosphate</name>
        <dbReference type="ChEBI" id="CHEBI:57623"/>
    </ligand>
</feature>
<feature type="binding site" evidence="3">
    <location>
        <position position="196"/>
    </location>
    <ligand>
        <name>dimethylallyl diphosphate</name>
        <dbReference type="ChEBI" id="CHEBI:57623"/>
    </ligand>
</feature>
<feature type="binding site" evidence="3">
    <location>
        <position position="266"/>
    </location>
    <ligand>
        <name>dimethylallyl diphosphate</name>
        <dbReference type="ChEBI" id="CHEBI:57623"/>
    </ligand>
</feature>
<organism evidence="4 5">
    <name type="scientific">Clonostachys rhizophaga</name>
    <dbReference type="NCBI Taxonomy" id="160324"/>
    <lineage>
        <taxon>Eukaryota</taxon>
        <taxon>Fungi</taxon>
        <taxon>Dikarya</taxon>
        <taxon>Ascomycota</taxon>
        <taxon>Pezizomycotina</taxon>
        <taxon>Sordariomycetes</taxon>
        <taxon>Hypocreomycetidae</taxon>
        <taxon>Hypocreales</taxon>
        <taxon>Bionectriaceae</taxon>
        <taxon>Clonostachys</taxon>
    </lineage>
</organism>
<feature type="binding site" evidence="3">
    <location>
        <position position="364"/>
    </location>
    <ligand>
        <name>dimethylallyl diphosphate</name>
        <dbReference type="ChEBI" id="CHEBI:57623"/>
    </ligand>
</feature>
<evidence type="ECO:0000313" key="5">
    <source>
        <dbReference type="Proteomes" id="UP000696573"/>
    </source>
</evidence>
<dbReference type="GO" id="GO:0004659">
    <property type="term" value="F:prenyltransferase activity"/>
    <property type="evidence" value="ECO:0007669"/>
    <property type="project" value="TreeGrafter"/>
</dbReference>
<name>A0A9N9VDD3_9HYPO</name>
<accession>A0A9N9VDD3</accession>
<comment type="similarity">
    <text evidence="1">Belongs to the tryptophan dimethylallyltransferase family.</text>
</comment>
<dbReference type="InterPro" id="IPR033964">
    <property type="entry name" value="ABBA"/>
</dbReference>
<dbReference type="Proteomes" id="UP000696573">
    <property type="component" value="Unassembled WGS sequence"/>
</dbReference>
<evidence type="ECO:0000256" key="3">
    <source>
        <dbReference type="PIRSR" id="PIRSR000509-1"/>
    </source>
</evidence>
<keyword evidence="2" id="KW-0808">Transferase</keyword>
<feature type="binding site" evidence="3">
    <location>
        <position position="270"/>
    </location>
    <ligand>
        <name>dimethylallyl diphosphate</name>
        <dbReference type="ChEBI" id="CHEBI:57623"/>
    </ligand>
</feature>
<comment type="caution">
    <text evidence="4">The sequence shown here is derived from an EMBL/GenBank/DDBJ whole genome shotgun (WGS) entry which is preliminary data.</text>
</comment>
<dbReference type="PANTHER" id="PTHR40627">
    <property type="entry name" value="INDOLE PRENYLTRANSFERASE TDIB-RELATED"/>
    <property type="match status" value="1"/>
</dbReference>
<dbReference type="PANTHER" id="PTHR40627:SF4">
    <property type="entry name" value="PRENYLTRANSFERASE ASQH1-RELATED"/>
    <property type="match status" value="1"/>
</dbReference>
<dbReference type="GO" id="GO:0009820">
    <property type="term" value="P:alkaloid metabolic process"/>
    <property type="evidence" value="ECO:0007669"/>
    <property type="project" value="InterPro"/>
</dbReference>